<reference evidence="1 2" key="1">
    <citation type="journal article" date="2018" name="Front. Plant Sci.">
        <title>Red Clover (Trifolium pratense) and Zigzag Clover (T. medium) - A Picture of Genomic Similarities and Differences.</title>
        <authorList>
            <person name="Dluhosova J."/>
            <person name="Istvanek J."/>
            <person name="Nedelnik J."/>
            <person name="Repkova J."/>
        </authorList>
    </citation>
    <scope>NUCLEOTIDE SEQUENCE [LARGE SCALE GENOMIC DNA]</scope>
    <source>
        <strain evidence="2">cv. 10/8</strain>
        <tissue evidence="1">Leaf</tissue>
    </source>
</reference>
<proteinExistence type="predicted"/>
<organism evidence="1 2">
    <name type="scientific">Trifolium medium</name>
    <dbReference type="NCBI Taxonomy" id="97028"/>
    <lineage>
        <taxon>Eukaryota</taxon>
        <taxon>Viridiplantae</taxon>
        <taxon>Streptophyta</taxon>
        <taxon>Embryophyta</taxon>
        <taxon>Tracheophyta</taxon>
        <taxon>Spermatophyta</taxon>
        <taxon>Magnoliopsida</taxon>
        <taxon>eudicotyledons</taxon>
        <taxon>Gunneridae</taxon>
        <taxon>Pentapetalae</taxon>
        <taxon>rosids</taxon>
        <taxon>fabids</taxon>
        <taxon>Fabales</taxon>
        <taxon>Fabaceae</taxon>
        <taxon>Papilionoideae</taxon>
        <taxon>50 kb inversion clade</taxon>
        <taxon>NPAAA clade</taxon>
        <taxon>Hologalegina</taxon>
        <taxon>IRL clade</taxon>
        <taxon>Trifolieae</taxon>
        <taxon>Trifolium</taxon>
    </lineage>
</organism>
<protein>
    <submittedName>
        <fullName evidence="1">Uncharacterized protein</fullName>
    </submittedName>
</protein>
<comment type="caution">
    <text evidence="1">The sequence shown here is derived from an EMBL/GenBank/DDBJ whole genome shotgun (WGS) entry which is preliminary data.</text>
</comment>
<gene>
    <name evidence="1" type="ORF">A2U01_0018894</name>
</gene>
<sequence length="75" mass="7778">MIEELIGLENPIEWVRTVKGKETQFWGFRSSIGGGSWGSIAVGVGRNLGIEGFEGGEVVGVTAILGISELGKSGG</sequence>
<dbReference type="Proteomes" id="UP000265520">
    <property type="component" value="Unassembled WGS sequence"/>
</dbReference>
<name>A0A392NDF4_9FABA</name>
<evidence type="ECO:0000313" key="1">
    <source>
        <dbReference type="EMBL" id="MCH97897.1"/>
    </source>
</evidence>
<dbReference type="EMBL" id="LXQA010036179">
    <property type="protein sequence ID" value="MCH97897.1"/>
    <property type="molecule type" value="Genomic_DNA"/>
</dbReference>
<dbReference type="AlphaFoldDB" id="A0A392NDF4"/>
<keyword evidence="2" id="KW-1185">Reference proteome</keyword>
<accession>A0A392NDF4</accession>
<evidence type="ECO:0000313" key="2">
    <source>
        <dbReference type="Proteomes" id="UP000265520"/>
    </source>
</evidence>